<evidence type="ECO:0000313" key="3">
    <source>
        <dbReference type="Proteomes" id="UP001164746"/>
    </source>
</evidence>
<sequence>MADMVKDAKTGAGRSVTDAKTSQVVFYVKTDTLGKLVKCNVQTVAKVEHAKGLMASLAKLDETVIILMVLAGVPNVIPNASARNAMQVFMGLYRGYWNMTCESKCIPECLTCSQNDGMCIKCKNGSKYGPHCSLDCKKTCNNSECDIQGDCKKTCNNSECDIQGDCKKTCNNSECDIQGDCTNGCLTNSFGKQCDNVCDSHCISKDMAIQDIVNKENNTTTLAAALGGGIGGGIAGLIIVSMLGFVWLRRRRLFRIERNELHLDAPMSEDQMNYETVDKNLRDIELNNLTYGNLRVSDVQTIHSTSDYVNVSKAKRDIRYENLKLGP</sequence>
<proteinExistence type="predicted"/>
<gene>
    <name evidence="2" type="ORF">MAR_031372</name>
</gene>
<keyword evidence="1" id="KW-0472">Membrane</keyword>
<keyword evidence="1" id="KW-1133">Transmembrane helix</keyword>
<organism evidence="2 3">
    <name type="scientific">Mya arenaria</name>
    <name type="common">Soft-shell clam</name>
    <dbReference type="NCBI Taxonomy" id="6604"/>
    <lineage>
        <taxon>Eukaryota</taxon>
        <taxon>Metazoa</taxon>
        <taxon>Spiralia</taxon>
        <taxon>Lophotrochozoa</taxon>
        <taxon>Mollusca</taxon>
        <taxon>Bivalvia</taxon>
        <taxon>Autobranchia</taxon>
        <taxon>Heteroconchia</taxon>
        <taxon>Euheterodonta</taxon>
        <taxon>Imparidentia</taxon>
        <taxon>Neoheterodontei</taxon>
        <taxon>Myida</taxon>
        <taxon>Myoidea</taxon>
        <taxon>Myidae</taxon>
        <taxon>Mya</taxon>
    </lineage>
</organism>
<feature type="transmembrane region" description="Helical" evidence="1">
    <location>
        <begin position="222"/>
        <end position="248"/>
    </location>
</feature>
<protein>
    <submittedName>
        <fullName evidence="2">Uncharacterized protein</fullName>
    </submittedName>
</protein>
<reference evidence="2" key="1">
    <citation type="submission" date="2022-11" db="EMBL/GenBank/DDBJ databases">
        <title>Centuries of genome instability and evolution in soft-shell clam transmissible cancer (bioRxiv).</title>
        <authorList>
            <person name="Hart S.F.M."/>
            <person name="Yonemitsu M.A."/>
            <person name="Giersch R.M."/>
            <person name="Beal B.F."/>
            <person name="Arriagada G."/>
            <person name="Davis B.W."/>
            <person name="Ostrander E.A."/>
            <person name="Goff S.P."/>
            <person name="Metzger M.J."/>
        </authorList>
    </citation>
    <scope>NUCLEOTIDE SEQUENCE</scope>
    <source>
        <strain evidence="2">MELC-2E11</strain>
        <tissue evidence="2">Siphon/mantle</tissue>
    </source>
</reference>
<dbReference type="EMBL" id="CP111021">
    <property type="protein sequence ID" value="WAR16778.1"/>
    <property type="molecule type" value="Genomic_DNA"/>
</dbReference>
<evidence type="ECO:0000313" key="2">
    <source>
        <dbReference type="EMBL" id="WAR16778.1"/>
    </source>
</evidence>
<accession>A0ABY7F7W5</accession>
<keyword evidence="3" id="KW-1185">Reference proteome</keyword>
<name>A0ABY7F7W5_MYAAR</name>
<evidence type="ECO:0000256" key="1">
    <source>
        <dbReference type="SAM" id="Phobius"/>
    </source>
</evidence>
<keyword evidence="1" id="KW-0812">Transmembrane</keyword>
<dbReference type="Proteomes" id="UP001164746">
    <property type="component" value="Chromosome 10"/>
</dbReference>